<sequence>MASLVIFDFDGTLFDTHESISQTIKLTFDTLLPSHTPPQDEVLRMIASGAGLTETFTTLHPYPAEFTPAVENEWVEKYRALYNTHGQALVKAFPGAKDLLTELTALGISTAIVSNKGVAAVKTALERNGLEGLVPEDLIVGDKTPGAKRKPDPSSFTDVLAPALQRKYGVRIAGQKVLVIGDTMADIEFARNIGSQVCWCRYGYGDREACQTLGPDFVIDSLGDVVEIVKGHIR</sequence>
<keyword evidence="2" id="KW-1185">Reference proteome</keyword>
<dbReference type="InterPro" id="IPR023198">
    <property type="entry name" value="PGP-like_dom2"/>
</dbReference>
<dbReference type="PANTHER" id="PTHR43434:SF1">
    <property type="entry name" value="PHOSPHOGLYCOLATE PHOSPHATASE"/>
    <property type="match status" value="1"/>
</dbReference>
<accession>A0A9W9UM51</accession>
<dbReference type="GO" id="GO:0006281">
    <property type="term" value="P:DNA repair"/>
    <property type="evidence" value="ECO:0007669"/>
    <property type="project" value="TreeGrafter"/>
</dbReference>
<evidence type="ECO:0000313" key="2">
    <source>
        <dbReference type="Proteomes" id="UP001148299"/>
    </source>
</evidence>
<dbReference type="Pfam" id="PF13419">
    <property type="entry name" value="HAD_2"/>
    <property type="match status" value="1"/>
</dbReference>
<comment type="caution">
    <text evidence="1">The sequence shown here is derived from an EMBL/GenBank/DDBJ whole genome shotgun (WGS) entry which is preliminary data.</text>
</comment>
<dbReference type="SFLD" id="SFLDG01129">
    <property type="entry name" value="C1.5:_HAD__Beta-PGM__Phosphata"/>
    <property type="match status" value="1"/>
</dbReference>
<evidence type="ECO:0000313" key="1">
    <source>
        <dbReference type="EMBL" id="KAJ5349284.1"/>
    </source>
</evidence>
<organism evidence="1 2">
    <name type="scientific">Penicillium brevicompactum</name>
    <dbReference type="NCBI Taxonomy" id="5074"/>
    <lineage>
        <taxon>Eukaryota</taxon>
        <taxon>Fungi</taxon>
        <taxon>Dikarya</taxon>
        <taxon>Ascomycota</taxon>
        <taxon>Pezizomycotina</taxon>
        <taxon>Eurotiomycetes</taxon>
        <taxon>Eurotiomycetidae</taxon>
        <taxon>Eurotiales</taxon>
        <taxon>Aspergillaceae</taxon>
        <taxon>Penicillium</taxon>
    </lineage>
</organism>
<dbReference type="InterPro" id="IPR023214">
    <property type="entry name" value="HAD_sf"/>
</dbReference>
<dbReference type="Proteomes" id="UP001148299">
    <property type="component" value="Unassembled WGS sequence"/>
</dbReference>
<gene>
    <name evidence="1" type="ORF">N7541_007011</name>
</gene>
<name>A0A9W9UM51_PENBR</name>
<evidence type="ECO:0008006" key="3">
    <source>
        <dbReference type="Google" id="ProtNLM"/>
    </source>
</evidence>
<dbReference type="GO" id="GO:0008967">
    <property type="term" value="F:phosphoglycolate phosphatase activity"/>
    <property type="evidence" value="ECO:0007669"/>
    <property type="project" value="TreeGrafter"/>
</dbReference>
<dbReference type="SUPFAM" id="SSF56784">
    <property type="entry name" value="HAD-like"/>
    <property type="match status" value="1"/>
</dbReference>
<dbReference type="InterPro" id="IPR036412">
    <property type="entry name" value="HAD-like_sf"/>
</dbReference>
<reference evidence="1" key="1">
    <citation type="submission" date="2022-12" db="EMBL/GenBank/DDBJ databases">
        <authorList>
            <person name="Petersen C."/>
        </authorList>
    </citation>
    <scope>NUCLEOTIDE SEQUENCE</scope>
    <source>
        <strain evidence="1">IBT 35675</strain>
    </source>
</reference>
<dbReference type="AlphaFoldDB" id="A0A9W9UM51"/>
<dbReference type="InterPro" id="IPR050155">
    <property type="entry name" value="HAD-like_hydrolase_sf"/>
</dbReference>
<reference evidence="1" key="2">
    <citation type="journal article" date="2023" name="IMA Fungus">
        <title>Comparative genomic study of the Penicillium genus elucidates a diverse pangenome and 15 lateral gene transfer events.</title>
        <authorList>
            <person name="Petersen C."/>
            <person name="Sorensen T."/>
            <person name="Nielsen M.R."/>
            <person name="Sondergaard T.E."/>
            <person name="Sorensen J.L."/>
            <person name="Fitzpatrick D.A."/>
            <person name="Frisvad J.C."/>
            <person name="Nielsen K.L."/>
        </authorList>
    </citation>
    <scope>NUCLEOTIDE SEQUENCE</scope>
    <source>
        <strain evidence="1">IBT 35675</strain>
    </source>
</reference>
<proteinExistence type="predicted"/>
<dbReference type="Gene3D" id="1.10.150.240">
    <property type="entry name" value="Putative phosphatase, domain 2"/>
    <property type="match status" value="1"/>
</dbReference>
<dbReference type="PANTHER" id="PTHR43434">
    <property type="entry name" value="PHOSPHOGLYCOLATE PHOSPHATASE"/>
    <property type="match status" value="1"/>
</dbReference>
<dbReference type="InterPro" id="IPR041492">
    <property type="entry name" value="HAD_2"/>
</dbReference>
<dbReference type="SFLD" id="SFLDS00003">
    <property type="entry name" value="Haloacid_Dehalogenase"/>
    <property type="match status" value="1"/>
</dbReference>
<dbReference type="EMBL" id="JAPZBR010000006">
    <property type="protein sequence ID" value="KAJ5349284.1"/>
    <property type="molecule type" value="Genomic_DNA"/>
</dbReference>
<protein>
    <recommendedName>
        <fullName evidence="3">Phosphoglycolate phosphatase</fullName>
    </recommendedName>
</protein>
<dbReference type="Gene3D" id="3.40.50.1000">
    <property type="entry name" value="HAD superfamily/HAD-like"/>
    <property type="match status" value="1"/>
</dbReference>